<keyword evidence="2" id="KW-1185">Reference proteome</keyword>
<evidence type="ECO:0000313" key="2">
    <source>
        <dbReference type="Proteomes" id="UP001283361"/>
    </source>
</evidence>
<accession>A0AAE0XR36</accession>
<gene>
    <name evidence="1" type="ORF">RRG08_064949</name>
</gene>
<dbReference type="AlphaFoldDB" id="A0AAE0XR36"/>
<proteinExistence type="predicted"/>
<protein>
    <submittedName>
        <fullName evidence="1">Uncharacterized protein</fullName>
    </submittedName>
</protein>
<dbReference type="EMBL" id="JAWDGP010007781">
    <property type="protein sequence ID" value="KAK3704841.1"/>
    <property type="molecule type" value="Genomic_DNA"/>
</dbReference>
<comment type="caution">
    <text evidence="1">The sequence shown here is derived from an EMBL/GenBank/DDBJ whole genome shotgun (WGS) entry which is preliminary data.</text>
</comment>
<sequence>MSQERLVITLRCEPLYLAWCATGSMSDKSDNCREIWCGTKVVIRQPRDSNRGTTGYDGSNGKSPGQQYPLGGFSEEFGAFDLACVDVSSLLELATVPVFREVILNGWFQEWRWLWGLGIRHDSDIRARFLCGYESGPVQFPTVRQTAHTNHHKPVTCVFAVDGCLFAFPPMFWL</sequence>
<name>A0AAE0XR36_9GAST</name>
<reference evidence="1" key="1">
    <citation type="journal article" date="2023" name="G3 (Bethesda)">
        <title>A reference genome for the long-term kleptoplast-retaining sea slug Elysia crispata morphotype clarki.</title>
        <authorList>
            <person name="Eastman K.E."/>
            <person name="Pendleton A.L."/>
            <person name="Shaikh M.A."/>
            <person name="Suttiyut T."/>
            <person name="Ogas R."/>
            <person name="Tomko P."/>
            <person name="Gavelis G."/>
            <person name="Widhalm J.R."/>
            <person name="Wisecaver J.H."/>
        </authorList>
    </citation>
    <scope>NUCLEOTIDE SEQUENCE</scope>
    <source>
        <strain evidence="1">ECLA1</strain>
    </source>
</reference>
<evidence type="ECO:0000313" key="1">
    <source>
        <dbReference type="EMBL" id="KAK3704841.1"/>
    </source>
</evidence>
<organism evidence="1 2">
    <name type="scientific">Elysia crispata</name>
    <name type="common">lettuce slug</name>
    <dbReference type="NCBI Taxonomy" id="231223"/>
    <lineage>
        <taxon>Eukaryota</taxon>
        <taxon>Metazoa</taxon>
        <taxon>Spiralia</taxon>
        <taxon>Lophotrochozoa</taxon>
        <taxon>Mollusca</taxon>
        <taxon>Gastropoda</taxon>
        <taxon>Heterobranchia</taxon>
        <taxon>Euthyneura</taxon>
        <taxon>Panpulmonata</taxon>
        <taxon>Sacoglossa</taxon>
        <taxon>Placobranchoidea</taxon>
        <taxon>Plakobranchidae</taxon>
        <taxon>Elysia</taxon>
    </lineage>
</organism>
<dbReference type="Proteomes" id="UP001283361">
    <property type="component" value="Unassembled WGS sequence"/>
</dbReference>